<evidence type="ECO:0000256" key="2">
    <source>
        <dbReference type="ARBA" id="ARBA00006962"/>
    </source>
</evidence>
<sequence>MKVKKYEKILILSGTLGDGHMQAARAMLEASALYRPGMVVEVVDFMSWIHPYMHTFERYCFLLWVKHFPSLYGYMFQKTRRDNSLSRLLKQLRSFSIQRMVTLLQEANPTLLVSTFPPAAAAISLLKAKGLIDVPAVTVITDHTDHSYWIHPHTDLYLVGSERVRLALQRRGISKTIITVTGIPVRPAYNQTLDKRKLRVKNGLSPKVFIVLVMGGGEGIINKSFIDQVNSETLPPDIHFNIICGRNEKLMKRLQGEFQNRPNVQIKGYVEDIHEWMAMADVLITKPGGLTTSEALASRLPMLLFQPQYGQERDNADYLISAGAAWELGICQLQSQLQQLLNNQEILSEMKEAARKLMHKDSARLAINEILNVQQHALNEKWDSPEQHLAFI</sequence>
<accession>A0A7X2L2B0</accession>
<organism evidence="7 8">
    <name type="scientific">Paenibacillus monticola</name>
    <dbReference type="NCBI Taxonomy" id="2666075"/>
    <lineage>
        <taxon>Bacteria</taxon>
        <taxon>Bacillati</taxon>
        <taxon>Bacillota</taxon>
        <taxon>Bacilli</taxon>
        <taxon>Bacillales</taxon>
        <taxon>Paenibacillaceae</taxon>
        <taxon>Paenibacillus</taxon>
    </lineage>
</organism>
<dbReference type="SUPFAM" id="SSF53756">
    <property type="entry name" value="UDP-Glycosyltransferase/glycogen phosphorylase"/>
    <property type="match status" value="1"/>
</dbReference>
<evidence type="ECO:0000256" key="4">
    <source>
        <dbReference type="ARBA" id="ARBA00022679"/>
    </source>
</evidence>
<reference evidence="7 8" key="1">
    <citation type="submission" date="2019-11" db="EMBL/GenBank/DDBJ databases">
        <title>Paenibacillus monticola sp. nov., a novel PGPR strain isolated from mountain sample in China.</title>
        <authorList>
            <person name="Zhao Q."/>
            <person name="Li H.-P."/>
            <person name="Zhang J.-L."/>
        </authorList>
    </citation>
    <scope>NUCLEOTIDE SEQUENCE [LARGE SCALE GENOMIC DNA]</scope>
    <source>
        <strain evidence="7 8">LC-T2</strain>
    </source>
</reference>
<dbReference type="InterPro" id="IPR050519">
    <property type="entry name" value="Glycosyltransf_28_UgtP"/>
</dbReference>
<evidence type="ECO:0000313" key="7">
    <source>
        <dbReference type="EMBL" id="MRN53181.1"/>
    </source>
</evidence>
<dbReference type="PANTHER" id="PTHR43025">
    <property type="entry name" value="MONOGALACTOSYLDIACYLGLYCEROL SYNTHASE"/>
    <property type="match status" value="1"/>
</dbReference>
<dbReference type="Pfam" id="PF04101">
    <property type="entry name" value="Glyco_tran_28_C"/>
    <property type="match status" value="1"/>
</dbReference>
<evidence type="ECO:0000259" key="5">
    <source>
        <dbReference type="Pfam" id="PF04101"/>
    </source>
</evidence>
<evidence type="ECO:0000313" key="8">
    <source>
        <dbReference type="Proteomes" id="UP000463051"/>
    </source>
</evidence>
<comment type="caution">
    <text evidence="7">The sequence shown here is derived from an EMBL/GenBank/DDBJ whole genome shotgun (WGS) entry which is preliminary data.</text>
</comment>
<dbReference type="GO" id="GO:0016020">
    <property type="term" value="C:membrane"/>
    <property type="evidence" value="ECO:0007669"/>
    <property type="project" value="UniProtKB-SubCell"/>
</dbReference>
<keyword evidence="4 7" id="KW-0808">Transferase</keyword>
<dbReference type="RefSeq" id="WP_154118236.1">
    <property type="nucleotide sequence ID" value="NZ_WJXB01000003.1"/>
</dbReference>
<dbReference type="Proteomes" id="UP000463051">
    <property type="component" value="Unassembled WGS sequence"/>
</dbReference>
<dbReference type="Gene3D" id="3.40.50.2000">
    <property type="entry name" value="Glycogen Phosphorylase B"/>
    <property type="match status" value="1"/>
</dbReference>
<keyword evidence="8" id="KW-1185">Reference proteome</keyword>
<evidence type="ECO:0000256" key="3">
    <source>
        <dbReference type="ARBA" id="ARBA00022676"/>
    </source>
</evidence>
<dbReference type="PANTHER" id="PTHR43025:SF3">
    <property type="entry name" value="MONOGALACTOSYLDIACYLGLYCEROL SYNTHASE 1, CHLOROPLASTIC"/>
    <property type="match status" value="1"/>
</dbReference>
<dbReference type="GO" id="GO:0009247">
    <property type="term" value="P:glycolipid biosynthetic process"/>
    <property type="evidence" value="ECO:0007669"/>
    <property type="project" value="InterPro"/>
</dbReference>
<evidence type="ECO:0000259" key="6">
    <source>
        <dbReference type="Pfam" id="PF06925"/>
    </source>
</evidence>
<comment type="subcellular location">
    <subcellularLocation>
        <location evidence="1">Membrane</location>
    </subcellularLocation>
</comment>
<dbReference type="Pfam" id="PF06925">
    <property type="entry name" value="MGDG_synth"/>
    <property type="match status" value="1"/>
</dbReference>
<gene>
    <name evidence="7" type="ORF">GJB61_09260</name>
</gene>
<comment type="similarity">
    <text evidence="2">Belongs to the glycosyltransferase 28 family.</text>
</comment>
<dbReference type="AlphaFoldDB" id="A0A7X2L2B0"/>
<name>A0A7X2L2B0_9BACL</name>
<feature type="domain" description="Diacylglycerol glucosyltransferase N-terminal" evidence="6">
    <location>
        <begin position="20"/>
        <end position="185"/>
    </location>
</feature>
<proteinExistence type="inferred from homology"/>
<keyword evidence="3" id="KW-0328">Glycosyltransferase</keyword>
<dbReference type="InterPro" id="IPR007235">
    <property type="entry name" value="Glyco_trans_28_C"/>
</dbReference>
<dbReference type="InterPro" id="IPR009695">
    <property type="entry name" value="Diacylglyc_glucosyltr_N"/>
</dbReference>
<protein>
    <submittedName>
        <fullName evidence="7">Glycosyltransferase</fullName>
    </submittedName>
</protein>
<feature type="domain" description="Glycosyl transferase family 28 C-terminal" evidence="5">
    <location>
        <begin position="210"/>
        <end position="362"/>
    </location>
</feature>
<dbReference type="GO" id="GO:0016758">
    <property type="term" value="F:hexosyltransferase activity"/>
    <property type="evidence" value="ECO:0007669"/>
    <property type="project" value="InterPro"/>
</dbReference>
<dbReference type="EMBL" id="WJXB01000003">
    <property type="protein sequence ID" value="MRN53181.1"/>
    <property type="molecule type" value="Genomic_DNA"/>
</dbReference>
<evidence type="ECO:0000256" key="1">
    <source>
        <dbReference type="ARBA" id="ARBA00004370"/>
    </source>
</evidence>